<dbReference type="Proteomes" id="UP000663856">
    <property type="component" value="Unassembled WGS sequence"/>
</dbReference>
<proteinExistence type="predicted"/>
<reference evidence="1" key="1">
    <citation type="submission" date="2021-02" db="EMBL/GenBank/DDBJ databases">
        <authorList>
            <person name="Nowell W R."/>
        </authorList>
    </citation>
    <scope>NUCLEOTIDE SEQUENCE</scope>
</reference>
<organism evidence="1 2">
    <name type="scientific">Rotaria magnacalcarata</name>
    <dbReference type="NCBI Taxonomy" id="392030"/>
    <lineage>
        <taxon>Eukaryota</taxon>
        <taxon>Metazoa</taxon>
        <taxon>Spiralia</taxon>
        <taxon>Gnathifera</taxon>
        <taxon>Rotifera</taxon>
        <taxon>Eurotatoria</taxon>
        <taxon>Bdelloidea</taxon>
        <taxon>Philodinida</taxon>
        <taxon>Philodinidae</taxon>
        <taxon>Rotaria</taxon>
    </lineage>
</organism>
<feature type="non-terminal residue" evidence="1">
    <location>
        <position position="1"/>
    </location>
</feature>
<evidence type="ECO:0000313" key="2">
    <source>
        <dbReference type="Proteomes" id="UP000663856"/>
    </source>
</evidence>
<gene>
    <name evidence="1" type="ORF">WKI299_LOCUS11306</name>
</gene>
<comment type="caution">
    <text evidence="1">The sequence shown here is derived from an EMBL/GenBank/DDBJ whole genome shotgun (WGS) entry which is preliminary data.</text>
</comment>
<name>A0A816Q3W5_9BILA</name>
<evidence type="ECO:0000313" key="1">
    <source>
        <dbReference type="EMBL" id="CAF2056427.1"/>
    </source>
</evidence>
<dbReference type="AlphaFoldDB" id="A0A816Q3W5"/>
<accession>A0A816Q3W5</accession>
<dbReference type="EMBL" id="CAJNRF010004120">
    <property type="protein sequence ID" value="CAF2056427.1"/>
    <property type="molecule type" value="Genomic_DNA"/>
</dbReference>
<protein>
    <submittedName>
        <fullName evidence="1">Uncharacterized protein</fullName>
    </submittedName>
</protein>
<sequence>VSHEDDYGELLAQLRSEQKMIDDAVERIPTEDNHEVRFQNYILQE</sequence>